<dbReference type="CDD" id="cd00085">
    <property type="entry name" value="HNHc"/>
    <property type="match status" value="1"/>
</dbReference>
<keyword evidence="2" id="KW-0540">Nuclease</keyword>
<comment type="caution">
    <text evidence="2">The sequence shown here is derived from an EMBL/GenBank/DDBJ whole genome shotgun (WGS) entry which is preliminary data.</text>
</comment>
<proteinExistence type="predicted"/>
<feature type="domain" description="HNH nuclease" evidence="1">
    <location>
        <begin position="68"/>
        <end position="117"/>
    </location>
</feature>
<evidence type="ECO:0000313" key="2">
    <source>
        <dbReference type="EMBL" id="MCP2258773.1"/>
    </source>
</evidence>
<keyword evidence="2" id="KW-0255">Endonuclease</keyword>
<name>A0ABT1HTF9_STRSD</name>
<protein>
    <submittedName>
        <fullName evidence="2">5-methylcytosine-specific restriction endonuclease McrA</fullName>
    </submittedName>
</protein>
<evidence type="ECO:0000259" key="1">
    <source>
        <dbReference type="SMART" id="SM00507"/>
    </source>
</evidence>
<reference evidence="2 3" key="1">
    <citation type="submission" date="2022-06" db="EMBL/GenBank/DDBJ databases">
        <title>Genomic Encyclopedia of Archaeal and Bacterial Type Strains, Phase II (KMG-II): from individual species to whole genera.</title>
        <authorList>
            <person name="Goeker M."/>
        </authorList>
    </citation>
    <scope>NUCLEOTIDE SEQUENCE [LARGE SCALE GENOMIC DNA]</scope>
    <source>
        <strain evidence="2 3">DSM 40477</strain>
    </source>
</reference>
<organism evidence="2 3">
    <name type="scientific">Streptoalloteichus tenebrarius (strain ATCC 17920 / DSM 40477 / JCM 4838 / CBS 697.72 / NBRC 16177 / NCIMB 11028 / NRRL B-12390 / A12253. 1 / ISP 5477)</name>
    <name type="common">Streptomyces tenebrarius</name>
    <dbReference type="NCBI Taxonomy" id="1933"/>
    <lineage>
        <taxon>Bacteria</taxon>
        <taxon>Bacillati</taxon>
        <taxon>Actinomycetota</taxon>
        <taxon>Actinomycetes</taxon>
        <taxon>Pseudonocardiales</taxon>
        <taxon>Pseudonocardiaceae</taxon>
        <taxon>Streptoalloteichus</taxon>
    </lineage>
</organism>
<dbReference type="GO" id="GO:0004519">
    <property type="term" value="F:endonuclease activity"/>
    <property type="evidence" value="ECO:0007669"/>
    <property type="project" value="UniProtKB-KW"/>
</dbReference>
<evidence type="ECO:0000313" key="3">
    <source>
        <dbReference type="Proteomes" id="UP001205311"/>
    </source>
</evidence>
<dbReference type="PANTHER" id="PTHR33877">
    <property type="entry name" value="SLL1193 PROTEIN"/>
    <property type="match status" value="1"/>
</dbReference>
<dbReference type="PANTHER" id="PTHR33877:SF2">
    <property type="entry name" value="OS07G0170200 PROTEIN"/>
    <property type="match status" value="1"/>
</dbReference>
<dbReference type="SMART" id="SM00507">
    <property type="entry name" value="HNHc"/>
    <property type="match status" value="1"/>
</dbReference>
<accession>A0ABT1HTF9</accession>
<keyword evidence="3" id="KW-1185">Reference proteome</keyword>
<dbReference type="Gene3D" id="1.10.30.50">
    <property type="match status" value="1"/>
</dbReference>
<dbReference type="EMBL" id="JAMTCP010000011">
    <property type="protein sequence ID" value="MCP2258773.1"/>
    <property type="molecule type" value="Genomic_DNA"/>
</dbReference>
<dbReference type="Proteomes" id="UP001205311">
    <property type="component" value="Unassembled WGS sequence"/>
</dbReference>
<sequence length="151" mass="17017">MGVLVLNASYEPLHTVSVRHAIRMLVRQVAVVEEAIEGRTLGDFPVPRVLRLLRYISMRWRYGRAPGWSRRGVLARDGNRCAYCGRPGDTVDHVLPVSRGGRSEWSNTVCACAACNGRKRDRTPREAGMRLLRPPRIPTWQDLAPTWAVTV</sequence>
<dbReference type="Pfam" id="PF14279">
    <property type="entry name" value="HNH_5"/>
    <property type="match status" value="1"/>
</dbReference>
<dbReference type="InterPro" id="IPR052892">
    <property type="entry name" value="NA-targeting_endonuclease"/>
</dbReference>
<gene>
    <name evidence="2" type="ORF">LX15_002471</name>
</gene>
<dbReference type="InterPro" id="IPR003615">
    <property type="entry name" value="HNH_nuc"/>
</dbReference>
<keyword evidence="2" id="KW-0378">Hydrolase</keyword>
<dbReference type="RefSeq" id="WP_253669696.1">
    <property type="nucleotide sequence ID" value="NZ_JAMTCP010000011.1"/>
</dbReference>
<dbReference type="InterPro" id="IPR029471">
    <property type="entry name" value="HNH_5"/>
</dbReference>